<dbReference type="GO" id="GO:0005634">
    <property type="term" value="C:nucleus"/>
    <property type="evidence" value="ECO:0007669"/>
    <property type="project" value="UniProtKB-SubCell"/>
</dbReference>
<dbReference type="GO" id="GO:0005694">
    <property type="term" value="C:chromosome"/>
    <property type="evidence" value="ECO:0007669"/>
    <property type="project" value="UniProtKB-SubCell"/>
</dbReference>
<evidence type="ECO:0000256" key="2">
    <source>
        <dbReference type="ARBA" id="ARBA00004286"/>
    </source>
</evidence>
<feature type="compositionally biased region" description="Polar residues" evidence="6">
    <location>
        <begin position="443"/>
        <end position="455"/>
    </location>
</feature>
<feature type="domain" description="HORMA" evidence="7">
    <location>
        <begin position="89"/>
        <end position="320"/>
    </location>
</feature>
<keyword evidence="9" id="KW-1185">Reference proteome</keyword>
<dbReference type="PANTHER" id="PTHR48225:SF7">
    <property type="entry name" value="MEIOSIS-SPECIFIC PROTEIN HOP1"/>
    <property type="match status" value="1"/>
</dbReference>
<evidence type="ECO:0000256" key="6">
    <source>
        <dbReference type="SAM" id="MobiDB-lite"/>
    </source>
</evidence>
<evidence type="ECO:0000256" key="4">
    <source>
        <dbReference type="ARBA" id="ARBA00023242"/>
    </source>
</evidence>
<dbReference type="OrthoDB" id="1928087at2759"/>
<evidence type="ECO:0000313" key="8">
    <source>
        <dbReference type="EMBL" id="KAF2178333.1"/>
    </source>
</evidence>
<dbReference type="InterPro" id="IPR013083">
    <property type="entry name" value="Znf_RING/FYVE/PHD"/>
</dbReference>
<reference evidence="8" key="1">
    <citation type="journal article" date="2020" name="Stud. Mycol.">
        <title>101 Dothideomycetes genomes: a test case for predicting lifestyles and emergence of pathogens.</title>
        <authorList>
            <person name="Haridas S."/>
            <person name="Albert R."/>
            <person name="Binder M."/>
            <person name="Bloem J."/>
            <person name="Labutti K."/>
            <person name="Salamov A."/>
            <person name="Andreopoulos B."/>
            <person name="Baker S."/>
            <person name="Barry K."/>
            <person name="Bills G."/>
            <person name="Bluhm B."/>
            <person name="Cannon C."/>
            <person name="Castanera R."/>
            <person name="Culley D."/>
            <person name="Daum C."/>
            <person name="Ezra D."/>
            <person name="Gonzalez J."/>
            <person name="Henrissat B."/>
            <person name="Kuo A."/>
            <person name="Liang C."/>
            <person name="Lipzen A."/>
            <person name="Lutzoni F."/>
            <person name="Magnuson J."/>
            <person name="Mondo S."/>
            <person name="Nolan M."/>
            <person name="Ohm R."/>
            <person name="Pangilinan J."/>
            <person name="Park H.-J."/>
            <person name="Ramirez L."/>
            <person name="Alfaro M."/>
            <person name="Sun H."/>
            <person name="Tritt A."/>
            <person name="Yoshinaga Y."/>
            <person name="Zwiers L.-H."/>
            <person name="Turgeon B."/>
            <person name="Goodwin S."/>
            <person name="Spatafora J."/>
            <person name="Crous P."/>
            <person name="Grigoriev I."/>
        </authorList>
    </citation>
    <scope>NUCLEOTIDE SEQUENCE</scope>
    <source>
        <strain evidence="8">CBS 207.26</strain>
    </source>
</reference>
<feature type="compositionally biased region" description="Polar residues" evidence="6">
    <location>
        <begin position="368"/>
        <end position="385"/>
    </location>
</feature>
<dbReference type="EMBL" id="ML994676">
    <property type="protein sequence ID" value="KAF2178333.1"/>
    <property type="molecule type" value="Genomic_DNA"/>
</dbReference>
<evidence type="ECO:0000256" key="5">
    <source>
        <dbReference type="ARBA" id="ARBA00023254"/>
    </source>
</evidence>
<protein>
    <recommendedName>
        <fullName evidence="7">HORMA domain-containing protein</fullName>
    </recommendedName>
</protein>
<keyword evidence="3" id="KW-0158">Chromosome</keyword>
<dbReference type="Proteomes" id="UP000800200">
    <property type="component" value="Unassembled WGS sequence"/>
</dbReference>
<feature type="compositionally biased region" description="Polar residues" evidence="6">
    <location>
        <begin position="514"/>
        <end position="531"/>
    </location>
</feature>
<feature type="region of interest" description="Disordered" evidence="6">
    <location>
        <begin position="365"/>
        <end position="403"/>
    </location>
</feature>
<dbReference type="Pfam" id="PF02301">
    <property type="entry name" value="HORMA"/>
    <property type="match status" value="1"/>
</dbReference>
<evidence type="ECO:0000259" key="7">
    <source>
        <dbReference type="PROSITE" id="PS50815"/>
    </source>
</evidence>
<name>A0A6A6DHB5_9PEZI</name>
<dbReference type="GO" id="GO:0007130">
    <property type="term" value="P:synaptonemal complex assembly"/>
    <property type="evidence" value="ECO:0007669"/>
    <property type="project" value="TreeGrafter"/>
</dbReference>
<dbReference type="InterPro" id="IPR011011">
    <property type="entry name" value="Znf_FYVE_PHD"/>
</dbReference>
<accession>A0A6A6DHB5</accession>
<dbReference type="GO" id="GO:0051598">
    <property type="term" value="P:meiotic recombination checkpoint signaling"/>
    <property type="evidence" value="ECO:0007669"/>
    <property type="project" value="TreeGrafter"/>
</dbReference>
<dbReference type="Gene3D" id="3.30.900.10">
    <property type="entry name" value="HORMA domain"/>
    <property type="match status" value="1"/>
</dbReference>
<dbReference type="AlphaFoldDB" id="A0A6A6DHB5"/>
<dbReference type="PANTHER" id="PTHR48225">
    <property type="entry name" value="HORMA DOMAIN-CONTAINING PROTEIN 1"/>
    <property type="match status" value="1"/>
</dbReference>
<dbReference type="SUPFAM" id="SSF57903">
    <property type="entry name" value="FYVE/PHD zinc finger"/>
    <property type="match status" value="1"/>
</dbReference>
<dbReference type="SUPFAM" id="SSF56019">
    <property type="entry name" value="The spindle assembly checkpoint protein mad2"/>
    <property type="match status" value="1"/>
</dbReference>
<dbReference type="InterPro" id="IPR036570">
    <property type="entry name" value="HORMA_dom_sf"/>
</dbReference>
<evidence type="ECO:0000313" key="9">
    <source>
        <dbReference type="Proteomes" id="UP000800200"/>
    </source>
</evidence>
<comment type="subcellular location">
    <subcellularLocation>
        <location evidence="2">Chromosome</location>
    </subcellularLocation>
    <subcellularLocation>
        <location evidence="1">Nucleus</location>
    </subcellularLocation>
</comment>
<evidence type="ECO:0000256" key="3">
    <source>
        <dbReference type="ARBA" id="ARBA00022454"/>
    </source>
</evidence>
<dbReference type="Gene3D" id="3.30.40.10">
    <property type="entry name" value="Zinc/RING finger domain, C3HC4 (zinc finger)"/>
    <property type="match status" value="1"/>
</dbReference>
<feature type="region of interest" description="Disordered" evidence="6">
    <location>
        <begin position="502"/>
        <end position="531"/>
    </location>
</feature>
<dbReference type="InterPro" id="IPR003511">
    <property type="entry name" value="HORMA_dom"/>
</dbReference>
<feature type="region of interest" description="Disordered" evidence="6">
    <location>
        <begin position="437"/>
        <end position="462"/>
    </location>
</feature>
<proteinExistence type="predicted"/>
<gene>
    <name evidence="8" type="ORF">K469DRAFT_335916</name>
</gene>
<organism evidence="8 9">
    <name type="scientific">Zopfia rhizophila CBS 207.26</name>
    <dbReference type="NCBI Taxonomy" id="1314779"/>
    <lineage>
        <taxon>Eukaryota</taxon>
        <taxon>Fungi</taxon>
        <taxon>Dikarya</taxon>
        <taxon>Ascomycota</taxon>
        <taxon>Pezizomycotina</taxon>
        <taxon>Dothideomycetes</taxon>
        <taxon>Dothideomycetes incertae sedis</taxon>
        <taxon>Zopfiaceae</taxon>
        <taxon>Zopfia</taxon>
    </lineage>
</organism>
<feature type="region of interest" description="Disordered" evidence="6">
    <location>
        <begin position="794"/>
        <end position="822"/>
    </location>
</feature>
<keyword evidence="4" id="KW-0539">Nucleus</keyword>
<evidence type="ECO:0000256" key="1">
    <source>
        <dbReference type="ARBA" id="ARBA00004123"/>
    </source>
</evidence>
<dbReference type="PROSITE" id="PS50815">
    <property type="entry name" value="HORMA"/>
    <property type="match status" value="1"/>
</dbReference>
<sequence>MGHVTTPSTSMDGSTHLHDGPKCQMHSFSTWLSSLTLTSLGSHINEAHCPVSTFSMARTQTTKPKVAAASTAQTEQETATSTDQAISVTQSTEVVQTLLHGSISCLSYLRSLFDEKCFDDQFYETSNAHWAYDDYAAGLSQPKQTKQTGTRMKVLRRGRSSNVDRLLDWLEKGAFDALRRNVLRALQLNIFEDPDKPSNVIELYTFTFHYTDSPKEPRELTGIEMAGPRGYEVTIKNAKYAMQMFIRRLIALCGTLPDLPQRRYLKMHLFYTDDCHKEYHPPGFDASVGNSIFFPNTDCKKMTSSCGEMNAGFHNVCLRVSHLTLSHAANVDCEDSIVDTALPNDLAYTTPANREDDIALDVTEAPSRATQGENEEATPSQSTNSHDMEGLKLLNGPHQTQGSLLGRNVLDEQSPSVLSSVPTTTSPDVDLDMIPERPPLEIQQPQQLGYTSTPRRASRPMEDTVTPAVAEGLDVPMGTGETTGSSFEPEDLRIKERLKQMLKPSGQDHDMEDTQQQSGPLQQPGKQSDISEQMSILQLSQAKIQELETRRSNILPPRKHGLNVRRRSGSASADLGGECDVINCQCGWNEEEDDMINCSFCDTWQHLHCYGFRGSEDARIPAVHACYQCLLHSREDALLRELRDLALLRRGVHILETKGFSNDKEFSNVLHCDLQTASRLASHLRKEGYLVPSLVSKKSFAGKPRFSLSRADTVVDRMIKQYFDPLSKIAHHFELPKTKASFLPSMMTQAPSSMEDGAGISQPGSQGGRYPLRQRYLGSLQQAMVGSAADMLMTSPTPTRKRSRSAEDTTDAITPTPKRRLRSSVAMGIINIGEFPTPSPMRRGSGNLYG</sequence>
<keyword evidence="5" id="KW-0469">Meiosis</keyword>
<dbReference type="InterPro" id="IPR051294">
    <property type="entry name" value="HORMA_MeioticProgression"/>
</dbReference>